<dbReference type="PROSITE" id="PS00061">
    <property type="entry name" value="ADH_SHORT"/>
    <property type="match status" value="1"/>
</dbReference>
<dbReference type="Gene3D" id="3.40.50.720">
    <property type="entry name" value="NAD(P)-binding Rossmann-like Domain"/>
    <property type="match status" value="1"/>
</dbReference>
<dbReference type="PRINTS" id="PR00081">
    <property type="entry name" value="GDHRDH"/>
</dbReference>
<accession>A0ABR8HMQ4</accession>
<keyword evidence="2" id="KW-0560">Oxidoreductase</keyword>
<sequence length="245" mass="25746">MNYDIKDKTILVTGANRGIGKAIVESFIEHGAIKVYAAVRQLNSVSSLVEQYSDRIVPIQVDLGDPQSIFAAAQAAPDVQIVINNAGVFQAGTPLAKNAIASVEFQMNINVYGLIYMAQAFAPVLKANGGGVFVQINSVASLKSFSDSATYCASKAAAYSITQALRELLSQQNTLVLSVHPGPIATDMGDAAGMSEVAQTPAFVADGIVKALKAGDFHVFPDPIAQQMGDAYKSFAQNVVEVSSS</sequence>
<dbReference type="InterPro" id="IPR002347">
    <property type="entry name" value="SDR_fam"/>
</dbReference>
<dbReference type="EMBL" id="JACJTC010000060">
    <property type="protein sequence ID" value="MBD2616521.1"/>
    <property type="molecule type" value="Genomic_DNA"/>
</dbReference>
<evidence type="ECO:0000313" key="5">
    <source>
        <dbReference type="Proteomes" id="UP000606396"/>
    </source>
</evidence>
<dbReference type="PANTHER" id="PTHR44169:SF6">
    <property type="entry name" value="NADPH-DEPENDENT 1-ACYLDIHYDROXYACETONE PHOSPHATE REDUCTASE"/>
    <property type="match status" value="1"/>
</dbReference>
<evidence type="ECO:0000313" key="4">
    <source>
        <dbReference type="EMBL" id="MBD2616521.1"/>
    </source>
</evidence>
<proteinExistence type="inferred from homology"/>
<gene>
    <name evidence="4" type="ORF">H6G94_35800</name>
</gene>
<dbReference type="NCBIfam" id="NF006120">
    <property type="entry name" value="PRK08264.1-6"/>
    <property type="match status" value="1"/>
</dbReference>
<comment type="caution">
    <text evidence="4">The sequence shown here is derived from an EMBL/GenBank/DDBJ whole genome shotgun (WGS) entry which is preliminary data.</text>
</comment>
<dbReference type="PANTHER" id="PTHR44169">
    <property type="entry name" value="NADPH-DEPENDENT 1-ACYLDIHYDROXYACETONE PHOSPHATE REDUCTASE"/>
    <property type="match status" value="1"/>
</dbReference>
<dbReference type="PRINTS" id="PR00080">
    <property type="entry name" value="SDRFAMILY"/>
</dbReference>
<dbReference type="Proteomes" id="UP000606396">
    <property type="component" value="Unassembled WGS sequence"/>
</dbReference>
<evidence type="ECO:0000256" key="3">
    <source>
        <dbReference type="RuleBase" id="RU000363"/>
    </source>
</evidence>
<evidence type="ECO:0000256" key="1">
    <source>
        <dbReference type="ARBA" id="ARBA00006484"/>
    </source>
</evidence>
<keyword evidence="5" id="KW-1185">Reference proteome</keyword>
<name>A0ABR8HMQ4_NOSPU</name>
<organism evidence="4 5">
    <name type="scientific">Nostoc punctiforme FACHB-252</name>
    <dbReference type="NCBI Taxonomy" id="1357509"/>
    <lineage>
        <taxon>Bacteria</taxon>
        <taxon>Bacillati</taxon>
        <taxon>Cyanobacteriota</taxon>
        <taxon>Cyanophyceae</taxon>
        <taxon>Nostocales</taxon>
        <taxon>Nostocaceae</taxon>
        <taxon>Nostoc</taxon>
    </lineage>
</organism>
<dbReference type="SUPFAM" id="SSF51735">
    <property type="entry name" value="NAD(P)-binding Rossmann-fold domains"/>
    <property type="match status" value="1"/>
</dbReference>
<comment type="similarity">
    <text evidence="1 3">Belongs to the short-chain dehydrogenases/reductases (SDR) family.</text>
</comment>
<dbReference type="RefSeq" id="WP_190952946.1">
    <property type="nucleotide sequence ID" value="NZ_JACJTC010000060.1"/>
</dbReference>
<dbReference type="InterPro" id="IPR020904">
    <property type="entry name" value="Sc_DH/Rdtase_CS"/>
</dbReference>
<reference evidence="4 5" key="1">
    <citation type="journal article" date="2020" name="ISME J.">
        <title>Comparative genomics reveals insights into cyanobacterial evolution and habitat adaptation.</title>
        <authorList>
            <person name="Chen M.Y."/>
            <person name="Teng W.K."/>
            <person name="Zhao L."/>
            <person name="Hu C.X."/>
            <person name="Zhou Y.K."/>
            <person name="Han B.P."/>
            <person name="Song L.R."/>
            <person name="Shu W.S."/>
        </authorList>
    </citation>
    <scope>NUCLEOTIDE SEQUENCE [LARGE SCALE GENOMIC DNA]</scope>
    <source>
        <strain evidence="4 5">FACHB-252</strain>
    </source>
</reference>
<dbReference type="InterPro" id="IPR036291">
    <property type="entry name" value="NAD(P)-bd_dom_sf"/>
</dbReference>
<protein>
    <submittedName>
        <fullName evidence="4">SDR family oxidoreductase</fullName>
    </submittedName>
</protein>
<evidence type="ECO:0000256" key="2">
    <source>
        <dbReference type="ARBA" id="ARBA00023002"/>
    </source>
</evidence>
<dbReference type="Pfam" id="PF00106">
    <property type="entry name" value="adh_short"/>
    <property type="match status" value="1"/>
</dbReference>